<keyword evidence="1" id="KW-1133">Transmembrane helix</keyword>
<keyword evidence="1" id="KW-0812">Transmembrane</keyword>
<dbReference type="EMBL" id="JAAEAA010000017">
    <property type="protein sequence ID" value="NDK56922.1"/>
    <property type="molecule type" value="Genomic_DNA"/>
</dbReference>
<evidence type="ECO:0000313" key="3">
    <source>
        <dbReference type="Proteomes" id="UP000478546"/>
    </source>
</evidence>
<keyword evidence="1" id="KW-0472">Membrane</keyword>
<organism evidence="2 3">
    <name type="scientific">Pontibacter fetidus</name>
    <dbReference type="NCBI Taxonomy" id="2700082"/>
    <lineage>
        <taxon>Bacteria</taxon>
        <taxon>Pseudomonadati</taxon>
        <taxon>Bacteroidota</taxon>
        <taxon>Cytophagia</taxon>
        <taxon>Cytophagales</taxon>
        <taxon>Hymenobacteraceae</taxon>
        <taxon>Pontibacter</taxon>
    </lineage>
</organism>
<reference evidence="2 3" key="1">
    <citation type="submission" date="2020-01" db="EMBL/GenBank/DDBJ databases">
        <authorList>
            <person name="Kim M.K."/>
        </authorList>
    </citation>
    <scope>NUCLEOTIDE SEQUENCE [LARGE SCALE GENOMIC DNA]</scope>
    <source>
        <strain evidence="2 3">BT213</strain>
    </source>
</reference>
<proteinExistence type="predicted"/>
<sequence length="62" mass="6859">MKPQYLLLLGLLLVADIFAYTEVVALIRKPSDASVIVGLLLLALLIVVNFIVIRFTLSKFKA</sequence>
<accession>A0A6B2HAV7</accession>
<feature type="transmembrane region" description="Helical" evidence="1">
    <location>
        <begin position="35"/>
        <end position="57"/>
    </location>
</feature>
<name>A0A6B2HAV7_9BACT</name>
<comment type="caution">
    <text evidence="2">The sequence shown here is derived from an EMBL/GenBank/DDBJ whole genome shotgun (WGS) entry which is preliminary data.</text>
</comment>
<evidence type="ECO:0000256" key="1">
    <source>
        <dbReference type="SAM" id="Phobius"/>
    </source>
</evidence>
<dbReference type="AlphaFoldDB" id="A0A6B2HAV7"/>
<gene>
    <name evidence="2" type="ORF">GWO68_13430</name>
</gene>
<keyword evidence="3" id="KW-1185">Reference proteome</keyword>
<dbReference type="RefSeq" id="WP_162346979.1">
    <property type="nucleotide sequence ID" value="NZ_JAAEAA010000017.1"/>
</dbReference>
<dbReference type="Proteomes" id="UP000478546">
    <property type="component" value="Unassembled WGS sequence"/>
</dbReference>
<evidence type="ECO:0000313" key="2">
    <source>
        <dbReference type="EMBL" id="NDK56922.1"/>
    </source>
</evidence>
<protein>
    <submittedName>
        <fullName evidence="2">Uncharacterized protein</fullName>
    </submittedName>
</protein>